<evidence type="ECO:0000256" key="2">
    <source>
        <dbReference type="ARBA" id="ARBA00023015"/>
    </source>
</evidence>
<organism evidence="7 8">
    <name type="scientific">Spirosoma agri</name>
    <dbReference type="NCBI Taxonomy" id="1987381"/>
    <lineage>
        <taxon>Bacteria</taxon>
        <taxon>Pseudomonadati</taxon>
        <taxon>Bacteroidota</taxon>
        <taxon>Cytophagia</taxon>
        <taxon>Cytophagales</taxon>
        <taxon>Cytophagaceae</taxon>
        <taxon>Spirosoma</taxon>
    </lineage>
</organism>
<dbReference type="RefSeq" id="WP_164044080.1">
    <property type="nucleotide sequence ID" value="NZ_JAAGNZ010000008.1"/>
</dbReference>
<dbReference type="InterPro" id="IPR013325">
    <property type="entry name" value="RNA_pol_sigma_r2"/>
</dbReference>
<keyword evidence="2" id="KW-0805">Transcription regulation</keyword>
<dbReference type="EMBL" id="JAAGNZ010000008">
    <property type="protein sequence ID" value="NEU70769.1"/>
    <property type="molecule type" value="Genomic_DNA"/>
</dbReference>
<dbReference type="Pfam" id="PF08281">
    <property type="entry name" value="Sigma70_r4_2"/>
    <property type="match status" value="1"/>
</dbReference>
<dbReference type="PANTHER" id="PTHR43133">
    <property type="entry name" value="RNA POLYMERASE ECF-TYPE SIGMA FACTO"/>
    <property type="match status" value="1"/>
</dbReference>
<dbReference type="InterPro" id="IPR013249">
    <property type="entry name" value="RNA_pol_sigma70_r4_t2"/>
</dbReference>
<dbReference type="InterPro" id="IPR013324">
    <property type="entry name" value="RNA_pol_sigma_r3/r4-like"/>
</dbReference>
<evidence type="ECO:0000256" key="1">
    <source>
        <dbReference type="ARBA" id="ARBA00010641"/>
    </source>
</evidence>
<dbReference type="NCBIfam" id="TIGR02937">
    <property type="entry name" value="sigma70-ECF"/>
    <property type="match status" value="1"/>
</dbReference>
<dbReference type="Pfam" id="PF04542">
    <property type="entry name" value="Sigma70_r2"/>
    <property type="match status" value="1"/>
</dbReference>
<dbReference type="InterPro" id="IPR014284">
    <property type="entry name" value="RNA_pol_sigma-70_dom"/>
</dbReference>
<feature type="domain" description="RNA polymerase sigma factor 70 region 4 type 2" evidence="6">
    <location>
        <begin position="122"/>
        <end position="173"/>
    </location>
</feature>
<dbReference type="SUPFAM" id="SSF88659">
    <property type="entry name" value="Sigma3 and sigma4 domains of RNA polymerase sigma factors"/>
    <property type="match status" value="1"/>
</dbReference>
<dbReference type="InterPro" id="IPR007627">
    <property type="entry name" value="RNA_pol_sigma70_r2"/>
</dbReference>
<reference evidence="7 8" key="1">
    <citation type="submission" date="2020-02" db="EMBL/GenBank/DDBJ databases">
        <title>Draft genome sequence of two Spirosoma agri KCTC 52727 and Spirosoma terrae KCTC 52035.</title>
        <authorList>
            <person name="Rojas J."/>
            <person name="Ambika Manirajan B."/>
            <person name="Ratering S."/>
            <person name="Suarez C."/>
            <person name="Schnell S."/>
        </authorList>
    </citation>
    <scope>NUCLEOTIDE SEQUENCE [LARGE SCALE GENOMIC DNA]</scope>
    <source>
        <strain evidence="7 8">KCTC 52727</strain>
    </source>
</reference>
<comment type="caution">
    <text evidence="7">The sequence shown here is derived from an EMBL/GenBank/DDBJ whole genome shotgun (WGS) entry which is preliminary data.</text>
</comment>
<feature type="domain" description="RNA polymerase sigma-70 region 2" evidence="5">
    <location>
        <begin position="24"/>
        <end position="92"/>
    </location>
</feature>
<sequence length="191" mass="22044">MTDSQLAQLLNDCRRGSQAAQRSFYERYYGYALSVCLVYANDREDAREILNDGFMKALNKLESLQQESALRAWLRRIMVNTALDYYRVRRRRELLLTALPAGEEPLEPYLNEEQILATLSAEDIIRLLQELPLPYRLVFSLYVLDGYSHQEIAGQLGLAVSTSRAHLSEANRRLRLALTDQAKPTHEPTRR</sequence>
<name>A0A6M0IR28_9BACT</name>
<accession>A0A6M0IR28</accession>
<dbReference type="Gene3D" id="1.10.1740.10">
    <property type="match status" value="1"/>
</dbReference>
<keyword evidence="4" id="KW-0804">Transcription</keyword>
<evidence type="ECO:0000256" key="4">
    <source>
        <dbReference type="ARBA" id="ARBA00023163"/>
    </source>
</evidence>
<evidence type="ECO:0000313" key="8">
    <source>
        <dbReference type="Proteomes" id="UP000477386"/>
    </source>
</evidence>
<dbReference type="Proteomes" id="UP000477386">
    <property type="component" value="Unassembled WGS sequence"/>
</dbReference>
<dbReference type="InterPro" id="IPR036388">
    <property type="entry name" value="WH-like_DNA-bd_sf"/>
</dbReference>
<evidence type="ECO:0000259" key="5">
    <source>
        <dbReference type="Pfam" id="PF04542"/>
    </source>
</evidence>
<dbReference type="InterPro" id="IPR039425">
    <property type="entry name" value="RNA_pol_sigma-70-like"/>
</dbReference>
<dbReference type="Gene3D" id="1.10.10.10">
    <property type="entry name" value="Winged helix-like DNA-binding domain superfamily/Winged helix DNA-binding domain"/>
    <property type="match status" value="1"/>
</dbReference>
<keyword evidence="8" id="KW-1185">Reference proteome</keyword>
<keyword evidence="3" id="KW-0731">Sigma factor</keyword>
<dbReference type="GO" id="GO:0016987">
    <property type="term" value="F:sigma factor activity"/>
    <property type="evidence" value="ECO:0007669"/>
    <property type="project" value="UniProtKB-KW"/>
</dbReference>
<protein>
    <submittedName>
        <fullName evidence="7">Sigma-70 family RNA polymerase sigma factor</fullName>
    </submittedName>
</protein>
<evidence type="ECO:0000259" key="6">
    <source>
        <dbReference type="Pfam" id="PF08281"/>
    </source>
</evidence>
<dbReference type="AlphaFoldDB" id="A0A6M0IR28"/>
<dbReference type="GO" id="GO:0006352">
    <property type="term" value="P:DNA-templated transcription initiation"/>
    <property type="evidence" value="ECO:0007669"/>
    <property type="project" value="InterPro"/>
</dbReference>
<comment type="similarity">
    <text evidence="1">Belongs to the sigma-70 factor family. ECF subfamily.</text>
</comment>
<dbReference type="GO" id="GO:0003677">
    <property type="term" value="F:DNA binding"/>
    <property type="evidence" value="ECO:0007669"/>
    <property type="project" value="InterPro"/>
</dbReference>
<proteinExistence type="inferred from homology"/>
<dbReference type="PANTHER" id="PTHR43133:SF46">
    <property type="entry name" value="RNA POLYMERASE SIGMA-70 FACTOR ECF SUBFAMILY"/>
    <property type="match status" value="1"/>
</dbReference>
<evidence type="ECO:0000256" key="3">
    <source>
        <dbReference type="ARBA" id="ARBA00023082"/>
    </source>
</evidence>
<gene>
    <name evidence="7" type="ORF">GK091_28150</name>
</gene>
<dbReference type="SUPFAM" id="SSF88946">
    <property type="entry name" value="Sigma2 domain of RNA polymerase sigma factors"/>
    <property type="match status" value="1"/>
</dbReference>
<evidence type="ECO:0000313" key="7">
    <source>
        <dbReference type="EMBL" id="NEU70769.1"/>
    </source>
</evidence>